<proteinExistence type="predicted"/>
<organism evidence="1 2">
    <name type="scientific">Gordonia cholesterolivorans</name>
    <dbReference type="NCBI Taxonomy" id="559625"/>
    <lineage>
        <taxon>Bacteria</taxon>
        <taxon>Bacillati</taxon>
        <taxon>Actinomycetota</taxon>
        <taxon>Actinomycetes</taxon>
        <taxon>Mycobacteriales</taxon>
        <taxon>Gordoniaceae</taxon>
        <taxon>Gordonia</taxon>
    </lineage>
</organism>
<dbReference type="Proteomes" id="UP001501170">
    <property type="component" value="Unassembled WGS sequence"/>
</dbReference>
<dbReference type="RefSeq" id="WP_278127391.1">
    <property type="nucleotide sequence ID" value="NZ_BAAARB010000012.1"/>
</dbReference>
<gene>
    <name evidence="1" type="ORF">GCM10009855_24030</name>
</gene>
<comment type="caution">
    <text evidence="1">The sequence shown here is derived from an EMBL/GenBank/DDBJ whole genome shotgun (WGS) entry which is preliminary data.</text>
</comment>
<dbReference type="EMBL" id="BAAARB010000012">
    <property type="protein sequence ID" value="GAA2383071.1"/>
    <property type="molecule type" value="Genomic_DNA"/>
</dbReference>
<reference evidence="1 2" key="1">
    <citation type="journal article" date="2019" name="Int. J. Syst. Evol. Microbiol.">
        <title>The Global Catalogue of Microorganisms (GCM) 10K type strain sequencing project: providing services to taxonomists for standard genome sequencing and annotation.</title>
        <authorList>
            <consortium name="The Broad Institute Genomics Platform"/>
            <consortium name="The Broad Institute Genome Sequencing Center for Infectious Disease"/>
            <person name="Wu L."/>
            <person name="Ma J."/>
        </authorList>
    </citation>
    <scope>NUCLEOTIDE SEQUENCE [LARGE SCALE GENOMIC DNA]</scope>
    <source>
        <strain evidence="1 2">JCM 16227</strain>
    </source>
</reference>
<protein>
    <recommendedName>
        <fullName evidence="3">Extracellular solute-binding protein</fullName>
    </recommendedName>
</protein>
<evidence type="ECO:0000313" key="2">
    <source>
        <dbReference type="Proteomes" id="UP001501170"/>
    </source>
</evidence>
<name>A0ABN3HL70_9ACTN</name>
<evidence type="ECO:0000313" key="1">
    <source>
        <dbReference type="EMBL" id="GAA2383071.1"/>
    </source>
</evidence>
<keyword evidence="2" id="KW-1185">Reference proteome</keyword>
<accession>A0ABN3HL70</accession>
<sequence>MAKHNSGGRSRTYISRPLLAFVLAIILIAGIVTAWRQLGDRIDDEQPVAAGECLEGPAKISVLADPAIAPGLQRIAQDYNNTEPVVRDHCITVDVRPADARATLEGLTAQKWDAQTYGDFPAAWVPESSIWSAALQTAKPDVLQGNPESLVSSPVRLAMEPEIAKAADGRIGWSDLPAQTRANSLSAYGRSSWGSMRIAMPTGPQSAATALGAQAVAAATVPTQKPLTLRQAQSPEVVAALDQLMSAPPKVGDGSIDAAVDSIAGTGDPSDAPVRAVSVTEQHLYMLTKDDKTARVAVVAPKGPTPSADYPVVKLSGQSVPAHVSDAVSQFFTFARKPAQMQILTKAGFRGAGPLPAPTPTVTFGPIADPMPLPEPAAAVAISKVVYPAAAP</sequence>
<evidence type="ECO:0008006" key="3">
    <source>
        <dbReference type="Google" id="ProtNLM"/>
    </source>
</evidence>